<comment type="caution">
    <text evidence="2">The sequence shown here is derived from an EMBL/GenBank/DDBJ whole genome shotgun (WGS) entry which is preliminary data.</text>
</comment>
<gene>
    <name evidence="2" type="ORF">LX64_01354</name>
</gene>
<reference evidence="2 3" key="1">
    <citation type="submission" date="2018-06" db="EMBL/GenBank/DDBJ databases">
        <title>Genomic Encyclopedia of Archaeal and Bacterial Type Strains, Phase II (KMG-II): from individual species to whole genera.</title>
        <authorList>
            <person name="Goeker M."/>
        </authorList>
    </citation>
    <scope>NUCLEOTIDE SEQUENCE [LARGE SCALE GENOMIC DNA]</scope>
    <source>
        <strain evidence="2 3">DSM 23857</strain>
    </source>
</reference>
<evidence type="ECO:0000313" key="3">
    <source>
        <dbReference type="Proteomes" id="UP000249547"/>
    </source>
</evidence>
<keyword evidence="1" id="KW-0732">Signal</keyword>
<dbReference type="OrthoDB" id="1453650at2"/>
<feature type="chain" id="PRO_5016399996" description="DUF4919 domain-containing protein" evidence="1">
    <location>
        <begin position="19"/>
        <end position="249"/>
    </location>
</feature>
<dbReference type="AlphaFoldDB" id="A0A327QWG8"/>
<evidence type="ECO:0008006" key="4">
    <source>
        <dbReference type="Google" id="ProtNLM"/>
    </source>
</evidence>
<dbReference type="Proteomes" id="UP000249547">
    <property type="component" value="Unassembled WGS sequence"/>
</dbReference>
<name>A0A327QWG8_9BACT</name>
<evidence type="ECO:0000256" key="1">
    <source>
        <dbReference type="SAM" id="SignalP"/>
    </source>
</evidence>
<proteinExistence type="predicted"/>
<feature type="signal peptide" evidence="1">
    <location>
        <begin position="1"/>
        <end position="18"/>
    </location>
</feature>
<keyword evidence="3" id="KW-1185">Reference proteome</keyword>
<protein>
    <recommendedName>
        <fullName evidence="4">DUF4919 domain-containing protein</fullName>
    </recommendedName>
</protein>
<accession>A0A327QWG8</accession>
<organism evidence="2 3">
    <name type="scientific">Chitinophaga skermanii</name>
    <dbReference type="NCBI Taxonomy" id="331697"/>
    <lineage>
        <taxon>Bacteria</taxon>
        <taxon>Pseudomonadati</taxon>
        <taxon>Bacteroidota</taxon>
        <taxon>Chitinophagia</taxon>
        <taxon>Chitinophagales</taxon>
        <taxon>Chitinophagaceae</taxon>
        <taxon>Chitinophaga</taxon>
    </lineage>
</organism>
<evidence type="ECO:0000313" key="2">
    <source>
        <dbReference type="EMBL" id="RAJ08700.1"/>
    </source>
</evidence>
<dbReference type="RefSeq" id="WP_111596815.1">
    <property type="nucleotide sequence ID" value="NZ_QLLL01000002.1"/>
</dbReference>
<sequence length="249" mass="29192">MKQLIMLLCICATLQVHAQEFDEFKPASKESQAYHAYRLKVTTPPYELATVKALIAKIETRDNDNGDYEAIGELPADIYNKLSLRAKFTYNMINPEYYAQNCDIPMPIQDEHKKIFGALLSAYPEQYWSKRQVAFFKDNKDSVMSIMKESILRSKRIGVNYKEAIVDMNAVEMIPFLQEFYLIDKKDHDILTIFLLLMKENKYEPLLKSATYKKLYSDQSIYNAYIDYNAANEALILERVNDFYKNYKR</sequence>
<dbReference type="EMBL" id="QLLL01000002">
    <property type="protein sequence ID" value="RAJ08700.1"/>
    <property type="molecule type" value="Genomic_DNA"/>
</dbReference>